<proteinExistence type="predicted"/>
<keyword evidence="1" id="KW-1133">Transmembrane helix</keyword>
<keyword evidence="1" id="KW-0472">Membrane</keyword>
<feature type="transmembrane region" description="Helical" evidence="1">
    <location>
        <begin position="6"/>
        <end position="23"/>
    </location>
</feature>
<reference evidence="2" key="1">
    <citation type="journal article" date="2020" name="Nature">
        <title>Giant virus diversity and host interactions through global metagenomics.</title>
        <authorList>
            <person name="Schulz F."/>
            <person name="Roux S."/>
            <person name="Paez-Espino D."/>
            <person name="Jungbluth S."/>
            <person name="Walsh D.A."/>
            <person name="Denef V.J."/>
            <person name="McMahon K.D."/>
            <person name="Konstantinidis K.T."/>
            <person name="Eloe-Fadrosh E.A."/>
            <person name="Kyrpides N.C."/>
            <person name="Woyke T."/>
        </authorList>
    </citation>
    <scope>NUCLEOTIDE SEQUENCE</scope>
    <source>
        <strain evidence="2">GVMAG-M-3300009155-2</strain>
    </source>
</reference>
<keyword evidence="1" id="KW-0812">Transmembrane</keyword>
<organism evidence="2">
    <name type="scientific">viral metagenome</name>
    <dbReference type="NCBI Taxonomy" id="1070528"/>
    <lineage>
        <taxon>unclassified sequences</taxon>
        <taxon>metagenomes</taxon>
        <taxon>organismal metagenomes</taxon>
    </lineage>
</organism>
<accession>A0A6C0EQU9</accession>
<dbReference type="AlphaFoldDB" id="A0A6C0EQU9"/>
<evidence type="ECO:0000313" key="2">
    <source>
        <dbReference type="EMBL" id="QHT31051.1"/>
    </source>
</evidence>
<name>A0A6C0EQU9_9ZZZZ</name>
<protein>
    <submittedName>
        <fullName evidence="2">Uncharacterized protein</fullName>
    </submittedName>
</protein>
<evidence type="ECO:0000256" key="1">
    <source>
        <dbReference type="SAM" id="Phobius"/>
    </source>
</evidence>
<dbReference type="EMBL" id="MN738915">
    <property type="protein sequence ID" value="QHT31051.1"/>
    <property type="molecule type" value="Genomic_DNA"/>
</dbReference>
<sequence length="72" mass="8843">MEYLYYYIFLIIVIISISYIGTINHTSQKETFTPFIREKYRPYVRNARIYTEGFYNKHKNNVTNLFKRFGIM</sequence>